<evidence type="ECO:0000256" key="2">
    <source>
        <dbReference type="SAM" id="MobiDB-lite"/>
    </source>
</evidence>
<keyword evidence="1" id="KW-0175">Coiled coil</keyword>
<dbReference type="EMBL" id="JARKIB010000004">
    <property type="protein sequence ID" value="KAJ7781136.1"/>
    <property type="molecule type" value="Genomic_DNA"/>
</dbReference>
<dbReference type="PANTHER" id="PTHR40422:SF1">
    <property type="entry name" value="TRANSLATION MACHINERY-ASSOCIATED PROTEIN 17"/>
    <property type="match status" value="1"/>
</dbReference>
<feature type="coiled-coil region" evidence="1">
    <location>
        <begin position="21"/>
        <end position="48"/>
    </location>
</feature>
<dbReference type="InterPro" id="IPR038966">
    <property type="entry name" value="TMA17"/>
</dbReference>
<reference evidence="3" key="1">
    <citation type="submission" date="2023-03" db="EMBL/GenBank/DDBJ databases">
        <title>Massive genome expansion in bonnet fungi (Mycena s.s.) driven by repeated elements and novel gene families across ecological guilds.</title>
        <authorList>
            <consortium name="Lawrence Berkeley National Laboratory"/>
            <person name="Harder C.B."/>
            <person name="Miyauchi S."/>
            <person name="Viragh M."/>
            <person name="Kuo A."/>
            <person name="Thoen E."/>
            <person name="Andreopoulos B."/>
            <person name="Lu D."/>
            <person name="Skrede I."/>
            <person name="Drula E."/>
            <person name="Henrissat B."/>
            <person name="Morin E."/>
            <person name="Kohler A."/>
            <person name="Barry K."/>
            <person name="LaButti K."/>
            <person name="Morin E."/>
            <person name="Salamov A."/>
            <person name="Lipzen A."/>
            <person name="Mereny Z."/>
            <person name="Hegedus B."/>
            <person name="Baldrian P."/>
            <person name="Stursova M."/>
            <person name="Weitz H."/>
            <person name="Taylor A."/>
            <person name="Grigoriev I.V."/>
            <person name="Nagy L.G."/>
            <person name="Martin F."/>
            <person name="Kauserud H."/>
        </authorList>
    </citation>
    <scope>NUCLEOTIDE SEQUENCE</scope>
    <source>
        <strain evidence="3">CBHHK182m</strain>
    </source>
</reference>
<accession>A0AAD7K9R5</accession>
<feature type="region of interest" description="Disordered" evidence="2">
    <location>
        <begin position="109"/>
        <end position="129"/>
    </location>
</feature>
<organism evidence="3 4">
    <name type="scientific">Mycena metata</name>
    <dbReference type="NCBI Taxonomy" id="1033252"/>
    <lineage>
        <taxon>Eukaryota</taxon>
        <taxon>Fungi</taxon>
        <taxon>Dikarya</taxon>
        <taxon>Basidiomycota</taxon>
        <taxon>Agaricomycotina</taxon>
        <taxon>Agaricomycetes</taxon>
        <taxon>Agaricomycetidae</taxon>
        <taxon>Agaricales</taxon>
        <taxon>Marasmiineae</taxon>
        <taxon>Mycenaceae</taxon>
        <taxon>Mycena</taxon>
    </lineage>
</organism>
<dbReference type="AlphaFoldDB" id="A0AAD7K9R5"/>
<gene>
    <name evidence="3" type="ORF">B0H16DRAFT_1497192</name>
</gene>
<dbReference type="GO" id="GO:0030674">
    <property type="term" value="F:protein-macromolecule adaptor activity"/>
    <property type="evidence" value="ECO:0007669"/>
    <property type="project" value="TreeGrafter"/>
</dbReference>
<evidence type="ECO:0000313" key="3">
    <source>
        <dbReference type="EMBL" id="KAJ7781136.1"/>
    </source>
</evidence>
<sequence>MDYKPRFAQPFTLSEARLLDVETITEEIARLQNSLQHLSNTQETLQEYVASVQPGEEVDRDITKAIEENETVIGSQSERISILKMALADKGIVAGSHYDIAPPLPRVAVAPASTAQTPAPPTDDGGVDL</sequence>
<proteinExistence type="predicted"/>
<dbReference type="PANTHER" id="PTHR40422">
    <property type="entry name" value="TRANSLATION MACHINERY-ASSOCIATED PROTEIN 17"/>
    <property type="match status" value="1"/>
</dbReference>
<dbReference type="Proteomes" id="UP001215598">
    <property type="component" value="Unassembled WGS sequence"/>
</dbReference>
<name>A0AAD7K9R5_9AGAR</name>
<evidence type="ECO:0000256" key="1">
    <source>
        <dbReference type="SAM" id="Coils"/>
    </source>
</evidence>
<dbReference type="GO" id="GO:0070682">
    <property type="term" value="P:proteasome regulatory particle assembly"/>
    <property type="evidence" value="ECO:0007669"/>
    <property type="project" value="InterPro"/>
</dbReference>
<keyword evidence="4" id="KW-1185">Reference proteome</keyword>
<evidence type="ECO:0000313" key="4">
    <source>
        <dbReference type="Proteomes" id="UP001215598"/>
    </source>
</evidence>
<protein>
    <submittedName>
        <fullName evidence="3">Uncharacterized protein</fullName>
    </submittedName>
</protein>
<comment type="caution">
    <text evidence="3">The sequence shown here is derived from an EMBL/GenBank/DDBJ whole genome shotgun (WGS) entry which is preliminary data.</text>
</comment>